<evidence type="ECO:0000259" key="1">
    <source>
        <dbReference type="Pfam" id="PF01636"/>
    </source>
</evidence>
<evidence type="ECO:0000313" key="3">
    <source>
        <dbReference type="Proteomes" id="UP000609346"/>
    </source>
</evidence>
<reference evidence="2 3" key="1">
    <citation type="submission" date="2020-09" db="EMBL/GenBank/DDBJ databases">
        <title>Paenibacillus sp. strain PR3 16S rRNA gene Genome sequencing and assembly.</title>
        <authorList>
            <person name="Kim J."/>
        </authorList>
    </citation>
    <scope>NUCLEOTIDE SEQUENCE [LARGE SCALE GENOMIC DNA]</scope>
    <source>
        <strain evidence="2 3">PR3</strain>
    </source>
</reference>
<feature type="domain" description="Aminoglycoside phosphotransferase" evidence="1">
    <location>
        <begin position="30"/>
        <end position="249"/>
    </location>
</feature>
<dbReference type="SUPFAM" id="SSF56112">
    <property type="entry name" value="Protein kinase-like (PK-like)"/>
    <property type="match status" value="1"/>
</dbReference>
<dbReference type="InterPro" id="IPR011009">
    <property type="entry name" value="Kinase-like_dom_sf"/>
</dbReference>
<dbReference type="Pfam" id="PF01636">
    <property type="entry name" value="APH"/>
    <property type="match status" value="1"/>
</dbReference>
<proteinExistence type="predicted"/>
<dbReference type="Gene3D" id="3.30.200.20">
    <property type="entry name" value="Phosphorylase Kinase, domain 1"/>
    <property type="match status" value="1"/>
</dbReference>
<comment type="caution">
    <text evidence="2">The sequence shown here is derived from an EMBL/GenBank/DDBJ whole genome shotgun (WGS) entry which is preliminary data.</text>
</comment>
<dbReference type="InterPro" id="IPR051678">
    <property type="entry name" value="AGP_Transferase"/>
</dbReference>
<dbReference type="InterPro" id="IPR002575">
    <property type="entry name" value="Aminoglycoside_PTrfase"/>
</dbReference>
<protein>
    <submittedName>
        <fullName evidence="2">Aminoglycoside phosphotransferase family protein</fullName>
    </submittedName>
</protein>
<organism evidence="2 3">
    <name type="scientific">Paenibacillus terricola</name>
    <dbReference type="NCBI Taxonomy" id="2763503"/>
    <lineage>
        <taxon>Bacteria</taxon>
        <taxon>Bacillati</taxon>
        <taxon>Bacillota</taxon>
        <taxon>Bacilli</taxon>
        <taxon>Bacillales</taxon>
        <taxon>Paenibacillaceae</taxon>
        <taxon>Paenibacillus</taxon>
    </lineage>
</organism>
<keyword evidence="3" id="KW-1185">Reference proteome</keyword>
<name>A0ABR8N4M1_9BACL</name>
<dbReference type="EMBL" id="JACXZA010000008">
    <property type="protein sequence ID" value="MBD3922357.1"/>
    <property type="molecule type" value="Genomic_DNA"/>
</dbReference>
<accession>A0ABR8N4M1</accession>
<dbReference type="RefSeq" id="WP_191206648.1">
    <property type="nucleotide sequence ID" value="NZ_JACXZA010000008.1"/>
</dbReference>
<dbReference type="Proteomes" id="UP000609346">
    <property type="component" value="Unassembled WGS sequence"/>
</dbReference>
<sequence>MESQTKNKQSNETLHQMIDRAFPGILPVSIKELTEGFFNVAYMVGLSDGREMVLKIAPPNQSVIMTHEHNIMSSEVHSMRLVAEHTDVPVAQILFYDDSRQLCDAEYFFMEKLSGSSFHSLMGELSDEVRLGVDVQVGKINRRINTIIGDRFGYFGQPDKQGDVWFDVFKSIAQDAINDAAAFNIDFTIDIPHLLTLLERDKPHFEEVKTPRLVHWDLWAGNVFIEDGKVTGVIDFERCLWADELLEVGFRRFANNHSFVEGYGIADWTESQRIRVLWYDVYLFLIMALECDYRQYEDRGAYDWSTQMLRECMEILVNRQA</sequence>
<dbReference type="PANTHER" id="PTHR21310">
    <property type="entry name" value="AMINOGLYCOSIDE PHOSPHOTRANSFERASE-RELATED-RELATED"/>
    <property type="match status" value="1"/>
</dbReference>
<gene>
    <name evidence="2" type="ORF">H8B09_26620</name>
</gene>
<evidence type="ECO:0000313" key="2">
    <source>
        <dbReference type="EMBL" id="MBD3922357.1"/>
    </source>
</evidence>
<dbReference type="Gene3D" id="3.90.1200.10">
    <property type="match status" value="1"/>
</dbReference>
<dbReference type="PANTHER" id="PTHR21310:SF15">
    <property type="entry name" value="AMINOGLYCOSIDE PHOSPHOTRANSFERASE DOMAIN-CONTAINING PROTEIN"/>
    <property type="match status" value="1"/>
</dbReference>